<organism evidence="11 12">
    <name type="scientific">Larkinella punicea</name>
    <dbReference type="NCBI Taxonomy" id="2315727"/>
    <lineage>
        <taxon>Bacteria</taxon>
        <taxon>Pseudomonadati</taxon>
        <taxon>Bacteroidota</taxon>
        <taxon>Cytophagia</taxon>
        <taxon>Cytophagales</taxon>
        <taxon>Spirosomataceae</taxon>
        <taxon>Larkinella</taxon>
    </lineage>
</organism>
<dbReference type="GO" id="GO:0015297">
    <property type="term" value="F:antiporter activity"/>
    <property type="evidence" value="ECO:0007669"/>
    <property type="project" value="UniProtKB-KW"/>
</dbReference>
<gene>
    <name evidence="11" type="ORF">DUE52_27900</name>
</gene>
<comment type="caution">
    <text evidence="11">The sequence shown here is derived from an EMBL/GenBank/DDBJ whole genome shotgun (WGS) entry which is preliminary data.</text>
</comment>
<evidence type="ECO:0000256" key="2">
    <source>
        <dbReference type="ARBA" id="ARBA00022448"/>
    </source>
</evidence>
<keyword evidence="7" id="KW-0406">Ion transport</keyword>
<evidence type="ECO:0000256" key="10">
    <source>
        <dbReference type="SAM" id="Phobius"/>
    </source>
</evidence>
<evidence type="ECO:0000313" key="11">
    <source>
        <dbReference type="EMBL" id="RCR66180.1"/>
    </source>
</evidence>
<evidence type="ECO:0000256" key="5">
    <source>
        <dbReference type="ARBA" id="ARBA00022692"/>
    </source>
</evidence>
<reference evidence="11 12" key="1">
    <citation type="submission" date="2018-07" db="EMBL/GenBank/DDBJ databases">
        <title>Genome analysis of Larkinella rosea.</title>
        <authorList>
            <person name="Zhou Z."/>
            <person name="Wang G."/>
        </authorList>
    </citation>
    <scope>NUCLEOTIDE SEQUENCE [LARGE SCALE GENOMIC DNA]</scope>
    <source>
        <strain evidence="12">zzj9</strain>
    </source>
</reference>
<proteinExistence type="predicted"/>
<dbReference type="Proteomes" id="UP000253383">
    <property type="component" value="Unassembled WGS sequence"/>
</dbReference>
<feature type="transmembrane region" description="Helical" evidence="10">
    <location>
        <begin position="130"/>
        <end position="151"/>
    </location>
</feature>
<evidence type="ECO:0000256" key="3">
    <source>
        <dbReference type="ARBA" id="ARBA00022449"/>
    </source>
</evidence>
<dbReference type="EMBL" id="QOWE01000030">
    <property type="protein sequence ID" value="RCR66180.1"/>
    <property type="molecule type" value="Genomic_DNA"/>
</dbReference>
<keyword evidence="12" id="KW-1185">Reference proteome</keyword>
<dbReference type="GO" id="GO:0005886">
    <property type="term" value="C:plasma membrane"/>
    <property type="evidence" value="ECO:0007669"/>
    <property type="project" value="UniProtKB-SubCell"/>
</dbReference>
<feature type="transmembrane region" description="Helical" evidence="10">
    <location>
        <begin position="393"/>
        <end position="414"/>
    </location>
</feature>
<keyword evidence="4" id="KW-1003">Cell membrane</keyword>
<keyword evidence="6 10" id="KW-1133">Transmembrane helix</keyword>
<dbReference type="PANTHER" id="PTHR43298">
    <property type="entry name" value="MULTIDRUG RESISTANCE PROTEIN NORM-RELATED"/>
    <property type="match status" value="1"/>
</dbReference>
<keyword evidence="2" id="KW-0813">Transport</keyword>
<keyword evidence="8 10" id="KW-0472">Membrane</keyword>
<evidence type="ECO:0000256" key="9">
    <source>
        <dbReference type="ARBA" id="ARBA00031636"/>
    </source>
</evidence>
<comment type="subcellular location">
    <subcellularLocation>
        <location evidence="1">Cell membrane</location>
        <topology evidence="1">Multi-pass membrane protein</topology>
    </subcellularLocation>
</comment>
<dbReference type="PIRSF" id="PIRSF006603">
    <property type="entry name" value="DinF"/>
    <property type="match status" value="1"/>
</dbReference>
<dbReference type="InterPro" id="IPR002528">
    <property type="entry name" value="MATE_fam"/>
</dbReference>
<feature type="transmembrane region" description="Helical" evidence="10">
    <location>
        <begin position="195"/>
        <end position="216"/>
    </location>
</feature>
<dbReference type="RefSeq" id="WP_114409382.1">
    <property type="nucleotide sequence ID" value="NZ_QOWE01000030.1"/>
</dbReference>
<feature type="transmembrane region" description="Helical" evidence="10">
    <location>
        <begin position="163"/>
        <end position="183"/>
    </location>
</feature>
<dbReference type="GO" id="GO:0006811">
    <property type="term" value="P:monoatomic ion transport"/>
    <property type="evidence" value="ECO:0007669"/>
    <property type="project" value="UniProtKB-KW"/>
</dbReference>
<feature type="transmembrane region" description="Helical" evidence="10">
    <location>
        <begin position="97"/>
        <end position="118"/>
    </location>
</feature>
<sequence length="460" mass="49823">MKQWYQMYKPELADTIRLSIPIVIAQLGVVLMGVTDDLFVGRLLGAIPLAGAGLSVSLSFLVSSIGVGGLSVVAALVSQARGRNDAAEINRLFRAGLWVALWLGLALGLVGVGVAYFYDQFGQTPEVTEIGRNFLLILSLSNIPLFLFIAARQLCDGLSYPRIALIITLLALFLNALLNYVLIKGVGPFPALGVQGSALGTLLSRSFMAAAIILYIRRNRLFQAYFSPSFQKLRVSRHIRQILQLGLPGGFTFFFEVATFSLAAMMAGWLGTDQLAAHQIAINMASITYMMATGISAAGSIRVSRALGRSNLTAVRRAGVAALWLVFVFMGLPAVVFLTANDWLVSWYIRDHAEVAAIAASLVIMAGFFQLSDGIQVVGIGMLRGLSDVNTPTIISLFAYWIIGLPMSYVLGFWFNLGAIGIWIGLLAGLTMAAILFPIRFFRLVRQIKPDAVETTVYTP</sequence>
<evidence type="ECO:0000256" key="8">
    <source>
        <dbReference type="ARBA" id="ARBA00023136"/>
    </source>
</evidence>
<evidence type="ECO:0000256" key="6">
    <source>
        <dbReference type="ARBA" id="ARBA00022989"/>
    </source>
</evidence>
<dbReference type="CDD" id="cd13131">
    <property type="entry name" value="MATE_NorM_like"/>
    <property type="match status" value="1"/>
</dbReference>
<protein>
    <recommendedName>
        <fullName evidence="9">Multidrug-efflux transporter</fullName>
    </recommendedName>
</protein>
<dbReference type="OrthoDB" id="9780160at2"/>
<feature type="transmembrane region" description="Helical" evidence="10">
    <location>
        <begin position="276"/>
        <end position="299"/>
    </location>
</feature>
<keyword evidence="5 10" id="KW-0812">Transmembrane</keyword>
<keyword evidence="3" id="KW-0050">Antiport</keyword>
<name>A0A368JES0_9BACT</name>
<evidence type="ECO:0000313" key="12">
    <source>
        <dbReference type="Proteomes" id="UP000253383"/>
    </source>
</evidence>
<dbReference type="AlphaFoldDB" id="A0A368JES0"/>
<evidence type="ECO:0000256" key="4">
    <source>
        <dbReference type="ARBA" id="ARBA00022475"/>
    </source>
</evidence>
<dbReference type="Pfam" id="PF01554">
    <property type="entry name" value="MatE"/>
    <property type="match status" value="2"/>
</dbReference>
<feature type="transmembrane region" description="Helical" evidence="10">
    <location>
        <begin position="12"/>
        <end position="34"/>
    </location>
</feature>
<feature type="transmembrane region" description="Helical" evidence="10">
    <location>
        <begin position="242"/>
        <end position="270"/>
    </location>
</feature>
<dbReference type="PANTHER" id="PTHR43298:SF2">
    <property type="entry name" value="FMN_FAD EXPORTER YEEO-RELATED"/>
    <property type="match status" value="1"/>
</dbReference>
<accession>A0A368JES0</accession>
<dbReference type="InterPro" id="IPR048279">
    <property type="entry name" value="MdtK-like"/>
</dbReference>
<dbReference type="InterPro" id="IPR050222">
    <property type="entry name" value="MATE_MdtK"/>
</dbReference>
<feature type="transmembrane region" description="Helical" evidence="10">
    <location>
        <begin position="352"/>
        <end position="372"/>
    </location>
</feature>
<feature type="transmembrane region" description="Helical" evidence="10">
    <location>
        <begin position="420"/>
        <end position="439"/>
    </location>
</feature>
<evidence type="ECO:0000256" key="1">
    <source>
        <dbReference type="ARBA" id="ARBA00004651"/>
    </source>
</evidence>
<dbReference type="GO" id="GO:0042910">
    <property type="term" value="F:xenobiotic transmembrane transporter activity"/>
    <property type="evidence" value="ECO:0007669"/>
    <property type="project" value="InterPro"/>
</dbReference>
<dbReference type="NCBIfam" id="TIGR00797">
    <property type="entry name" value="matE"/>
    <property type="match status" value="1"/>
</dbReference>
<feature type="transmembrane region" description="Helical" evidence="10">
    <location>
        <begin position="54"/>
        <end position="77"/>
    </location>
</feature>
<feature type="transmembrane region" description="Helical" evidence="10">
    <location>
        <begin position="320"/>
        <end position="340"/>
    </location>
</feature>
<evidence type="ECO:0000256" key="7">
    <source>
        <dbReference type="ARBA" id="ARBA00023065"/>
    </source>
</evidence>